<reference evidence="1" key="1">
    <citation type="submission" date="2019-08" db="EMBL/GenBank/DDBJ databases">
        <authorList>
            <person name="Kucharzyk K."/>
            <person name="Murdoch R.W."/>
            <person name="Higgins S."/>
            <person name="Loffler F."/>
        </authorList>
    </citation>
    <scope>NUCLEOTIDE SEQUENCE</scope>
</reference>
<evidence type="ECO:0000313" key="1">
    <source>
        <dbReference type="EMBL" id="MPM15230.1"/>
    </source>
</evidence>
<dbReference type="AlphaFoldDB" id="A0A644XG61"/>
<comment type="caution">
    <text evidence="1">The sequence shown here is derived from an EMBL/GenBank/DDBJ whole genome shotgun (WGS) entry which is preliminary data.</text>
</comment>
<accession>A0A644XG61</accession>
<gene>
    <name evidence="1" type="ORF">SDC9_61597</name>
</gene>
<sequence length="97" mass="9554">MAAALAGCKVSVNTGGDGGRRLEGAGVAFVVPMETGKAQFGLGGINYQSNTITANTDGKQLTVNGLSYGALQAGDVVSLTDPSTIKVNGQPRVAGGG</sequence>
<proteinExistence type="predicted"/>
<organism evidence="1">
    <name type="scientific">bioreactor metagenome</name>
    <dbReference type="NCBI Taxonomy" id="1076179"/>
    <lineage>
        <taxon>unclassified sequences</taxon>
        <taxon>metagenomes</taxon>
        <taxon>ecological metagenomes</taxon>
    </lineage>
</organism>
<name>A0A644XG61_9ZZZZ</name>
<protein>
    <submittedName>
        <fullName evidence="1">Uncharacterized protein</fullName>
    </submittedName>
</protein>
<dbReference type="EMBL" id="VSSQ01002408">
    <property type="protein sequence ID" value="MPM15230.1"/>
    <property type="molecule type" value="Genomic_DNA"/>
</dbReference>